<dbReference type="PANTHER" id="PTHR47766:SF1">
    <property type="entry name" value="PROTEIN EFR3"/>
    <property type="match status" value="1"/>
</dbReference>
<evidence type="ECO:0000256" key="2">
    <source>
        <dbReference type="SAM" id="MobiDB-lite"/>
    </source>
</evidence>
<dbReference type="Proteomes" id="UP001222932">
    <property type="component" value="Unassembled WGS sequence"/>
</dbReference>
<dbReference type="AlphaFoldDB" id="A0AAD3TZ47"/>
<dbReference type="SUPFAM" id="SSF48371">
    <property type="entry name" value="ARM repeat"/>
    <property type="match status" value="1"/>
</dbReference>
<protein>
    <recommendedName>
        <fullName evidence="5">Protein EFR3</fullName>
    </recommendedName>
</protein>
<organism evidence="3 4">
    <name type="scientific">Cutaneotrichosporon spelunceum</name>
    <dbReference type="NCBI Taxonomy" id="1672016"/>
    <lineage>
        <taxon>Eukaryota</taxon>
        <taxon>Fungi</taxon>
        <taxon>Dikarya</taxon>
        <taxon>Basidiomycota</taxon>
        <taxon>Agaricomycotina</taxon>
        <taxon>Tremellomycetes</taxon>
        <taxon>Trichosporonales</taxon>
        <taxon>Trichosporonaceae</taxon>
        <taxon>Cutaneotrichosporon</taxon>
    </lineage>
</organism>
<keyword evidence="4" id="KW-1185">Reference proteome</keyword>
<dbReference type="PANTHER" id="PTHR47766">
    <property type="entry name" value="PROTEIN EFR3"/>
    <property type="match status" value="1"/>
</dbReference>
<feature type="compositionally biased region" description="Polar residues" evidence="2">
    <location>
        <begin position="606"/>
        <end position="622"/>
    </location>
</feature>
<gene>
    <name evidence="3" type="primary">EFR3</name>
    <name evidence="3" type="ORF">CspeluHIS016_0701400</name>
</gene>
<comment type="caution">
    <text evidence="3">The sequence shown here is derived from an EMBL/GenBank/DDBJ whole genome shotgun (WGS) entry which is preliminary data.</text>
</comment>
<dbReference type="InterPro" id="IPR039786">
    <property type="entry name" value="EFR3"/>
</dbReference>
<feature type="compositionally biased region" description="Basic and acidic residues" evidence="2">
    <location>
        <begin position="477"/>
        <end position="486"/>
    </location>
</feature>
<reference evidence="3" key="2">
    <citation type="submission" date="2023-06" db="EMBL/GenBank/DDBJ databases">
        <authorList>
            <person name="Kobayashi Y."/>
            <person name="Kayamori A."/>
            <person name="Aoki K."/>
            <person name="Shiwa Y."/>
            <person name="Fujita N."/>
            <person name="Sugita T."/>
            <person name="Iwasaki W."/>
            <person name="Tanaka N."/>
            <person name="Takashima M."/>
        </authorList>
    </citation>
    <scope>NUCLEOTIDE SEQUENCE</scope>
    <source>
        <strain evidence="3">HIS016</strain>
    </source>
</reference>
<dbReference type="InterPro" id="IPR016024">
    <property type="entry name" value="ARM-type_fold"/>
</dbReference>
<evidence type="ECO:0000256" key="1">
    <source>
        <dbReference type="ARBA" id="ARBA00010216"/>
    </source>
</evidence>
<proteinExistence type="inferred from homology"/>
<feature type="region of interest" description="Disordered" evidence="2">
    <location>
        <begin position="660"/>
        <end position="682"/>
    </location>
</feature>
<feature type="region of interest" description="Disordered" evidence="2">
    <location>
        <begin position="477"/>
        <end position="517"/>
    </location>
</feature>
<feature type="region of interest" description="Disordered" evidence="2">
    <location>
        <begin position="588"/>
        <end position="622"/>
    </location>
</feature>
<reference evidence="3" key="1">
    <citation type="journal article" date="2023" name="BMC Genomics">
        <title>Chromosome-level genome assemblies of Cutaneotrichosporon spp. (Trichosporonales, Basidiomycota) reveal imbalanced evolution between nucleotide sequences and chromosome synteny.</title>
        <authorList>
            <person name="Kobayashi Y."/>
            <person name="Kayamori A."/>
            <person name="Aoki K."/>
            <person name="Shiwa Y."/>
            <person name="Matsutani M."/>
            <person name="Fujita N."/>
            <person name="Sugita T."/>
            <person name="Iwasaki W."/>
            <person name="Tanaka N."/>
            <person name="Takashima M."/>
        </authorList>
    </citation>
    <scope>NUCLEOTIDE SEQUENCE</scope>
    <source>
        <strain evidence="3">HIS016</strain>
    </source>
</reference>
<dbReference type="EMBL" id="BTCM01000007">
    <property type="protein sequence ID" value="GMK59125.1"/>
    <property type="molecule type" value="Genomic_DNA"/>
</dbReference>
<dbReference type="GO" id="GO:0072659">
    <property type="term" value="P:protein localization to plasma membrane"/>
    <property type="evidence" value="ECO:0007669"/>
    <property type="project" value="InterPro"/>
</dbReference>
<dbReference type="InterPro" id="IPR049150">
    <property type="entry name" value="EFR3_HEAT-like_rpt"/>
</dbReference>
<evidence type="ECO:0000313" key="3">
    <source>
        <dbReference type="EMBL" id="GMK59125.1"/>
    </source>
</evidence>
<evidence type="ECO:0008006" key="5">
    <source>
        <dbReference type="Google" id="ProtNLM"/>
    </source>
</evidence>
<feature type="region of interest" description="Disordered" evidence="2">
    <location>
        <begin position="927"/>
        <end position="957"/>
    </location>
</feature>
<sequence>MGCLGCCTQLNPEIAALRDCYPPSKDLVKSGPEYMPMSQDMSKLTYYAKNKPSSLAQIGDELEKRIVKEAKASTAGYPKGRAALLISLVILYKLLTECKRDMGLFARQALRGMSAALDVKVYQTNKLDLEAISRASNCFVAYTQGTDGGSIGVDDALTSAYFEVLSKFAALSTSGPTGAVHDEKSDDEDQSRARLLGLRGLTGAATSEVTFSSGEFLRQAQIIVPALLAVLQETPLNELQSLMRRSRRRSALGPLITEVSSKPRAPASLSEHVVGEKGPTSDDVTSAAFRCLYEFVAECHTSQASHVLDVVLTYFDKRGAWRDVERCCAIAESLAQAMQLQSRFVVPTRLVELLVNMPDDQPPSDKHMSILAMVTTVLTSSVSLVGLAVTDILSSLISVIERRVALDANDALLTPLVGCVSALGTHIYYVDQINDIVEETNLQMMAIPASNPARQDILRVLIHCIMGVMVAADRGDEMEAEARERPASPIPQDKGKGPAIDSSGAEAPRARDAGRRNPIAPEVWQETLPLLCESTYPVRAAYARTLVFYLQTELPRDSRPRPDDQNIVRFCNAVNAAAYTLAMSSRLGQGEQISSDPPSPSRPSSANLAGSGRNTPSRGQQGQGIVSFVVSEPTQTDTPDNALHSNGRWHAGTAVTAASANGVATPVSGTGTPPRKPLRGGRKVSLPLNRLINVTDMAPFDAVATPFDYSAILTIMSELHAGVPSAALETTAPMLFALDRDAGTELTRRPGTSGAYVLERRRAVRETLLILWRHISRSWGVTSVTEMAEHALASLPEPFVVPDPRAAPDGELPPPETPVTFVRDESEAESVAASQPILSQPEVTAAFANSHNVQKGTGHDAQTITKIFSAKWSVEGALQNSTERFSRPTPEADTQPLMAIPNASYQSFGRSVSRAVDVGDLRDALAGGGEAGSAAQSVASMTSSAPTHGATKGKPDAKEILKDIFKEKRARGVAESAPA</sequence>
<accession>A0AAD3TZ47</accession>
<comment type="similarity">
    <text evidence="1">Belongs to the EFR3 family.</text>
</comment>
<evidence type="ECO:0000313" key="4">
    <source>
        <dbReference type="Proteomes" id="UP001222932"/>
    </source>
</evidence>
<name>A0AAD3TZ47_9TREE</name>
<dbReference type="Pfam" id="PF21072">
    <property type="entry name" value="EFR3"/>
    <property type="match status" value="1"/>
</dbReference>